<dbReference type="GO" id="GO:0005730">
    <property type="term" value="C:nucleolus"/>
    <property type="evidence" value="ECO:0007669"/>
    <property type="project" value="UniProtKB-SubCell"/>
</dbReference>
<keyword evidence="5 6" id="KW-0539">Nucleus</keyword>
<keyword evidence="6" id="KW-0687">Ribonucleoprotein</keyword>
<keyword evidence="4 6" id="KW-0698">rRNA processing</keyword>
<evidence type="ECO:0000256" key="5">
    <source>
        <dbReference type="ARBA" id="ARBA00023242"/>
    </source>
</evidence>
<evidence type="ECO:0000256" key="2">
    <source>
        <dbReference type="ARBA" id="ARBA00009418"/>
    </source>
</evidence>
<dbReference type="InterPro" id="IPR009292">
    <property type="entry name" value="RRP36"/>
</dbReference>
<evidence type="ECO:0000256" key="3">
    <source>
        <dbReference type="ARBA" id="ARBA00022517"/>
    </source>
</evidence>
<comment type="subunit">
    <text evidence="6">Associates with 90S and pre-40S pre-ribosomal particles.</text>
</comment>
<evidence type="ECO:0000256" key="7">
    <source>
        <dbReference type="SAM" id="MobiDB-lite"/>
    </source>
</evidence>
<feature type="region of interest" description="Disordered" evidence="7">
    <location>
        <begin position="1"/>
        <end position="37"/>
    </location>
</feature>
<keyword evidence="3 6" id="KW-0690">Ribosome biogenesis</keyword>
<evidence type="ECO:0000313" key="8">
    <source>
        <dbReference type="Proteomes" id="UP000887540"/>
    </source>
</evidence>
<dbReference type="PANTHER" id="PTHR21738">
    <property type="entry name" value="RIBOSOMAL RNA PROCESSING PROTEIN 36 HOMOLOG"/>
    <property type="match status" value="1"/>
</dbReference>
<name>A0A914DKU6_9BILA</name>
<keyword evidence="8" id="KW-1185">Reference proteome</keyword>
<feature type="compositionally biased region" description="Acidic residues" evidence="7">
    <location>
        <begin position="18"/>
        <end position="29"/>
    </location>
</feature>
<proteinExistence type="inferred from homology"/>
<evidence type="ECO:0000313" key="9">
    <source>
        <dbReference type="WBParaSite" id="ACRNAN_scaffold3052.g19652.t1"/>
    </source>
</evidence>
<sequence>MDLLSDIPTSSKLNDASSSEDDSDQDSDTMDLRQQISTMPLNKVKELRNKLGLKLFNKTYFGKDSQDEVSDAAVEGPKKFKRASQHKPREVSSKKQVSTFRSFVPTKKKFDPRFQPECGEFDDHAFRRDYGFLDGLKTNELQTLKKEYKNARKEADPDKVLKLKNAIRRLENQMKSKQESEMYRETKREIREENISRMNQGLKPIYVTRAELKKRFLAKKFQKIKDEGKIDSYLVRKGKKLAKKEK</sequence>
<feature type="region of interest" description="Disordered" evidence="7">
    <location>
        <begin position="65"/>
        <end position="98"/>
    </location>
</feature>
<accession>A0A914DKU6</accession>
<dbReference type="GO" id="GO:0000462">
    <property type="term" value="P:maturation of SSU-rRNA from tricistronic rRNA transcript (SSU-rRNA, 5.8S rRNA, LSU-rRNA)"/>
    <property type="evidence" value="ECO:0007669"/>
    <property type="project" value="TreeGrafter"/>
</dbReference>
<dbReference type="AlphaFoldDB" id="A0A914DKU6"/>
<evidence type="ECO:0000256" key="1">
    <source>
        <dbReference type="ARBA" id="ARBA00004604"/>
    </source>
</evidence>
<dbReference type="Proteomes" id="UP000887540">
    <property type="component" value="Unplaced"/>
</dbReference>
<evidence type="ECO:0000256" key="4">
    <source>
        <dbReference type="ARBA" id="ARBA00022552"/>
    </source>
</evidence>
<reference evidence="9" key="1">
    <citation type="submission" date="2022-11" db="UniProtKB">
        <authorList>
            <consortium name="WormBaseParasite"/>
        </authorList>
    </citation>
    <scope>IDENTIFICATION</scope>
</reference>
<protein>
    <recommendedName>
        <fullName evidence="6">rRNA biogenesis protein RRP36</fullName>
    </recommendedName>
</protein>
<evidence type="ECO:0000256" key="6">
    <source>
        <dbReference type="RuleBase" id="RU368027"/>
    </source>
</evidence>
<dbReference type="GO" id="GO:0030686">
    <property type="term" value="C:90S preribosome"/>
    <property type="evidence" value="ECO:0007669"/>
    <property type="project" value="TreeGrafter"/>
</dbReference>
<comment type="subcellular location">
    <subcellularLocation>
        <location evidence="1 6">Nucleus</location>
        <location evidence="1 6">Nucleolus</location>
    </subcellularLocation>
</comment>
<comment type="function">
    <text evidence="6">Component of the 90S pre-ribosome involved in the maturation of rRNAs. Required for early cleavages of the pre-RNAs in the 40S ribosomal subunit maturation pathway.</text>
</comment>
<dbReference type="PANTHER" id="PTHR21738:SF0">
    <property type="entry name" value="RIBOSOMAL RNA PROCESSING PROTEIN 36 HOMOLOG"/>
    <property type="match status" value="1"/>
</dbReference>
<dbReference type="WBParaSite" id="ACRNAN_scaffold3052.g19652.t1">
    <property type="protein sequence ID" value="ACRNAN_scaffold3052.g19652.t1"/>
    <property type="gene ID" value="ACRNAN_scaffold3052.g19652"/>
</dbReference>
<comment type="similarity">
    <text evidence="2 6">Belongs to the RRP36 family.</text>
</comment>
<dbReference type="Pfam" id="PF06102">
    <property type="entry name" value="RRP36"/>
    <property type="match status" value="1"/>
</dbReference>
<organism evidence="8 9">
    <name type="scientific">Acrobeloides nanus</name>
    <dbReference type="NCBI Taxonomy" id="290746"/>
    <lineage>
        <taxon>Eukaryota</taxon>
        <taxon>Metazoa</taxon>
        <taxon>Ecdysozoa</taxon>
        <taxon>Nematoda</taxon>
        <taxon>Chromadorea</taxon>
        <taxon>Rhabditida</taxon>
        <taxon>Tylenchina</taxon>
        <taxon>Cephalobomorpha</taxon>
        <taxon>Cephaloboidea</taxon>
        <taxon>Cephalobidae</taxon>
        <taxon>Acrobeloides</taxon>
    </lineage>
</organism>